<evidence type="ECO:0000313" key="3">
    <source>
        <dbReference type="EMBL" id="GBN82369.1"/>
    </source>
</evidence>
<dbReference type="EMBL" id="BGPR01019588">
    <property type="protein sequence ID" value="GBN82366.1"/>
    <property type="molecule type" value="Genomic_DNA"/>
</dbReference>
<name>A0A4Y2S455_ARAVE</name>
<dbReference type="Proteomes" id="UP000499080">
    <property type="component" value="Unassembled WGS sequence"/>
</dbReference>
<feature type="compositionally biased region" description="Basic and acidic residues" evidence="1">
    <location>
        <begin position="39"/>
        <end position="55"/>
    </location>
</feature>
<feature type="region of interest" description="Disordered" evidence="1">
    <location>
        <begin position="1"/>
        <end position="55"/>
    </location>
</feature>
<feature type="compositionally biased region" description="Polar residues" evidence="1">
    <location>
        <begin position="20"/>
        <end position="34"/>
    </location>
</feature>
<gene>
    <name evidence="2" type="ORF">AVEN_98395_1</name>
    <name evidence="3" type="ORF">AVEN_99278_1</name>
</gene>
<dbReference type="AlphaFoldDB" id="A0A4Y2S455"/>
<proteinExistence type="predicted"/>
<accession>A0A4Y2S455</accession>
<evidence type="ECO:0000313" key="4">
    <source>
        <dbReference type="Proteomes" id="UP000499080"/>
    </source>
</evidence>
<keyword evidence="4" id="KW-1185">Reference proteome</keyword>
<protein>
    <submittedName>
        <fullName evidence="2">Uncharacterized protein</fullName>
    </submittedName>
</protein>
<sequence length="96" mass="10649">MQKSLLTCPEKLVSGAGGSTPCTSRDSGTSTNPSPAAPRIRESEESGNDSRKKEQIRHFLESTRKTKEPVRFTECAFGEFYFLTPADDLTGDSRRY</sequence>
<comment type="caution">
    <text evidence="2">The sequence shown here is derived from an EMBL/GenBank/DDBJ whole genome shotgun (WGS) entry which is preliminary data.</text>
</comment>
<reference evidence="2 4" key="1">
    <citation type="journal article" date="2019" name="Sci. Rep.">
        <title>Orb-weaving spider Araneus ventricosus genome elucidates the spidroin gene catalogue.</title>
        <authorList>
            <person name="Kono N."/>
            <person name="Nakamura H."/>
            <person name="Ohtoshi R."/>
            <person name="Moran D.A.P."/>
            <person name="Shinohara A."/>
            <person name="Yoshida Y."/>
            <person name="Fujiwara M."/>
            <person name="Mori M."/>
            <person name="Tomita M."/>
            <person name="Arakawa K."/>
        </authorList>
    </citation>
    <scope>NUCLEOTIDE SEQUENCE [LARGE SCALE GENOMIC DNA]</scope>
</reference>
<organism evidence="2 4">
    <name type="scientific">Araneus ventricosus</name>
    <name type="common">Orbweaver spider</name>
    <name type="synonym">Epeira ventricosa</name>
    <dbReference type="NCBI Taxonomy" id="182803"/>
    <lineage>
        <taxon>Eukaryota</taxon>
        <taxon>Metazoa</taxon>
        <taxon>Ecdysozoa</taxon>
        <taxon>Arthropoda</taxon>
        <taxon>Chelicerata</taxon>
        <taxon>Arachnida</taxon>
        <taxon>Araneae</taxon>
        <taxon>Araneomorphae</taxon>
        <taxon>Entelegynae</taxon>
        <taxon>Araneoidea</taxon>
        <taxon>Araneidae</taxon>
        <taxon>Araneus</taxon>
    </lineage>
</organism>
<evidence type="ECO:0000313" key="2">
    <source>
        <dbReference type="EMBL" id="GBN82366.1"/>
    </source>
</evidence>
<dbReference type="EMBL" id="BGPR01019589">
    <property type="protein sequence ID" value="GBN82369.1"/>
    <property type="molecule type" value="Genomic_DNA"/>
</dbReference>
<evidence type="ECO:0000256" key="1">
    <source>
        <dbReference type="SAM" id="MobiDB-lite"/>
    </source>
</evidence>